<protein>
    <submittedName>
        <fullName evidence="2">Uncharacterized protein</fullName>
    </submittedName>
</protein>
<evidence type="ECO:0000313" key="3">
    <source>
        <dbReference type="Proteomes" id="UP000799436"/>
    </source>
</evidence>
<feature type="compositionally biased region" description="Low complexity" evidence="1">
    <location>
        <begin position="15"/>
        <end position="37"/>
    </location>
</feature>
<feature type="region of interest" description="Disordered" evidence="1">
    <location>
        <begin position="1"/>
        <end position="59"/>
    </location>
</feature>
<name>A0A6G1KUY4_9PEZI</name>
<gene>
    <name evidence="2" type="ORF">EJ03DRAFT_340047</name>
</gene>
<evidence type="ECO:0000313" key="2">
    <source>
        <dbReference type="EMBL" id="KAF2764079.1"/>
    </source>
</evidence>
<reference evidence="2" key="1">
    <citation type="journal article" date="2020" name="Stud. Mycol.">
        <title>101 Dothideomycetes genomes: a test case for predicting lifestyles and emergence of pathogens.</title>
        <authorList>
            <person name="Haridas S."/>
            <person name="Albert R."/>
            <person name="Binder M."/>
            <person name="Bloem J."/>
            <person name="Labutti K."/>
            <person name="Salamov A."/>
            <person name="Andreopoulos B."/>
            <person name="Baker S."/>
            <person name="Barry K."/>
            <person name="Bills G."/>
            <person name="Bluhm B."/>
            <person name="Cannon C."/>
            <person name="Castanera R."/>
            <person name="Culley D."/>
            <person name="Daum C."/>
            <person name="Ezra D."/>
            <person name="Gonzalez J."/>
            <person name="Henrissat B."/>
            <person name="Kuo A."/>
            <person name="Liang C."/>
            <person name="Lipzen A."/>
            <person name="Lutzoni F."/>
            <person name="Magnuson J."/>
            <person name="Mondo S."/>
            <person name="Nolan M."/>
            <person name="Ohm R."/>
            <person name="Pangilinan J."/>
            <person name="Park H.-J."/>
            <person name="Ramirez L."/>
            <person name="Alfaro M."/>
            <person name="Sun H."/>
            <person name="Tritt A."/>
            <person name="Yoshinaga Y."/>
            <person name="Zwiers L.-H."/>
            <person name="Turgeon B."/>
            <person name="Goodwin S."/>
            <person name="Spatafora J."/>
            <person name="Crous P."/>
            <person name="Grigoriev I."/>
        </authorList>
    </citation>
    <scope>NUCLEOTIDE SEQUENCE</scope>
    <source>
        <strain evidence="2">CBS 116005</strain>
    </source>
</reference>
<feature type="compositionally biased region" description="Basic and acidic residues" evidence="1">
    <location>
        <begin position="48"/>
        <end position="58"/>
    </location>
</feature>
<keyword evidence="3" id="KW-1185">Reference proteome</keyword>
<organism evidence="2 3">
    <name type="scientific">Teratosphaeria nubilosa</name>
    <dbReference type="NCBI Taxonomy" id="161662"/>
    <lineage>
        <taxon>Eukaryota</taxon>
        <taxon>Fungi</taxon>
        <taxon>Dikarya</taxon>
        <taxon>Ascomycota</taxon>
        <taxon>Pezizomycotina</taxon>
        <taxon>Dothideomycetes</taxon>
        <taxon>Dothideomycetidae</taxon>
        <taxon>Mycosphaerellales</taxon>
        <taxon>Teratosphaeriaceae</taxon>
        <taxon>Teratosphaeria</taxon>
    </lineage>
</organism>
<sequence>MLSPAVSFESDAHNTSSSPSSPQSVPAVAPTSPATSAGTLPDVPSPSKARDQNDKHDNNIPAALVPILETYQQLARGHGHRHSEQDITFPLTPTHYLHLRRLVEVIRPPAYLEVARFAVDKVRECYDPTTEILRIRMTLPIHDQLARDLIADILNNVQASLHDHTRSELAAFADRLCSDHSRTLDLRSIDGDIAKQSPDQTIGFRDARYPSFALEVCFSHMTDDVTIEKYFEWSEYNIRAVLRLTFSYKTPDERRANPNDYNVSLSLWRLGPATPDANGAPSFVLERVLIEDPLADDDRELVLLQTDFSEDFDSATTIAIPHRHIWKHLTAAASMQYKQDVGEMPKTKYTVKKRRREDDTEADGECRAKKRRDRESTTRRTSIRIAERSKKEGHDQQEG</sequence>
<evidence type="ECO:0000256" key="1">
    <source>
        <dbReference type="SAM" id="MobiDB-lite"/>
    </source>
</evidence>
<dbReference type="AlphaFoldDB" id="A0A6G1KUY4"/>
<dbReference type="EMBL" id="ML995941">
    <property type="protein sequence ID" value="KAF2764079.1"/>
    <property type="molecule type" value="Genomic_DNA"/>
</dbReference>
<accession>A0A6G1KUY4</accession>
<proteinExistence type="predicted"/>
<dbReference type="Proteomes" id="UP000799436">
    <property type="component" value="Unassembled WGS sequence"/>
</dbReference>
<feature type="region of interest" description="Disordered" evidence="1">
    <location>
        <begin position="346"/>
        <end position="399"/>
    </location>
</feature>
<feature type="compositionally biased region" description="Basic and acidic residues" evidence="1">
    <location>
        <begin position="385"/>
        <end position="399"/>
    </location>
</feature>